<keyword evidence="1" id="KW-0472">Membrane</keyword>
<keyword evidence="1" id="KW-0812">Transmembrane</keyword>
<keyword evidence="1" id="KW-1133">Transmembrane helix</keyword>
<evidence type="ECO:0000256" key="1">
    <source>
        <dbReference type="SAM" id="Phobius"/>
    </source>
</evidence>
<evidence type="ECO:0000313" key="2">
    <source>
        <dbReference type="EMBL" id="HII83522.1"/>
    </source>
</evidence>
<dbReference type="EMBL" id="DUHE01000044">
    <property type="protein sequence ID" value="HII83522.1"/>
    <property type="molecule type" value="Genomic_DNA"/>
</dbReference>
<gene>
    <name evidence="2" type="ORF">HA271_01495</name>
</gene>
<dbReference type="AlphaFoldDB" id="A0A7J4TIZ2"/>
<proteinExistence type="predicted"/>
<sequence length="59" mass="6674">MNKSLSILATILISVILVIIIFQTLVLGQHSVYNYLAIVAFLVFLFISIYDVRNAEEDD</sequence>
<comment type="caution">
    <text evidence="2">The sequence shown here is derived from an EMBL/GenBank/DDBJ whole genome shotgun (WGS) entry which is preliminary data.</text>
</comment>
<feature type="transmembrane region" description="Helical" evidence="1">
    <location>
        <begin position="7"/>
        <end position="26"/>
    </location>
</feature>
<name>A0A7J4TIZ2_9EURY</name>
<feature type="transmembrane region" description="Helical" evidence="1">
    <location>
        <begin position="32"/>
        <end position="52"/>
    </location>
</feature>
<evidence type="ECO:0000313" key="3">
    <source>
        <dbReference type="Proteomes" id="UP000586031"/>
    </source>
</evidence>
<protein>
    <submittedName>
        <fullName evidence="2">Uncharacterized protein</fullName>
    </submittedName>
</protein>
<organism evidence="2 3">
    <name type="scientific">Methanobacterium subterraneum</name>
    <dbReference type="NCBI Taxonomy" id="59277"/>
    <lineage>
        <taxon>Archaea</taxon>
        <taxon>Methanobacteriati</taxon>
        <taxon>Methanobacteriota</taxon>
        <taxon>Methanomada group</taxon>
        <taxon>Methanobacteria</taxon>
        <taxon>Methanobacteriales</taxon>
        <taxon>Methanobacteriaceae</taxon>
        <taxon>Methanobacterium</taxon>
    </lineage>
</organism>
<reference evidence="3" key="1">
    <citation type="journal article" date="2020" name="bioRxiv">
        <title>A rank-normalized archaeal taxonomy based on genome phylogeny resolves widespread incomplete and uneven classifications.</title>
        <authorList>
            <person name="Rinke C."/>
            <person name="Chuvochina M."/>
            <person name="Mussig A.J."/>
            <person name="Chaumeil P.-A."/>
            <person name="Waite D.W."/>
            <person name="Whitman W.B."/>
            <person name="Parks D.H."/>
            <person name="Hugenholtz P."/>
        </authorList>
    </citation>
    <scope>NUCLEOTIDE SEQUENCE [LARGE SCALE GENOMIC DNA]</scope>
</reference>
<dbReference type="Proteomes" id="UP000586031">
    <property type="component" value="Unassembled WGS sequence"/>
</dbReference>
<accession>A0A7J4TIZ2</accession>